<proteinExistence type="predicted"/>
<evidence type="ECO:0000313" key="3">
    <source>
        <dbReference type="Proteomes" id="UP001172457"/>
    </source>
</evidence>
<feature type="compositionally biased region" description="Low complexity" evidence="1">
    <location>
        <begin position="40"/>
        <end position="54"/>
    </location>
</feature>
<sequence length="506" mass="57022">MIGDRLPQRIGTFPLVGGHVTEEYVRQTITYTEVINGETITRTTSSSNSTTSSPPTSPAPNRLIFIPASDPTNTKPTWEGIRARTPRVAMSPIKYADLNTSYDTREIDLSEETLVIQPTDDSATKSPDLVELEKEVFGLRLKAMDLDACQHQILNLRLIVFEKDTLIHTLEKDLLEAKAERIRLSSECETASSSFTIFKTKFADLQKQLIIQEDQFELEKELLFEKEMMYRQTFVNQDVSISRLKKKILDFENLCSIDSDDDETSLNSHHRIREPKTFQHPNKKEPVVSKPEKPAESQSSGSEKSNPKGEKSVGTDREKSVKRHTPKGLQNKKSKSIDAYASVKPIQGLDFNSSTFEVDGRRKDGGKNVKPPRKDHQERNNTFSAFPKRRGPSRAGLGHAPPSVGFQSNMSVNRNRNLNDAFDTFRNDMCFMFDNFLRYGVANSLNAHNSNVNSQKRKGRKRGKAKSSSSVKSPTPKEKSKKGTTPTVSSISNPKEPIWQWVLTQA</sequence>
<dbReference type="EMBL" id="JARYMX010000004">
    <property type="protein sequence ID" value="KAJ9553076.1"/>
    <property type="molecule type" value="Genomic_DNA"/>
</dbReference>
<dbReference type="AlphaFoldDB" id="A0AA38TDB3"/>
<accession>A0AA38TDB3</accession>
<reference evidence="2" key="1">
    <citation type="submission" date="2023-03" db="EMBL/GenBank/DDBJ databases">
        <title>Chromosome-scale reference genome and RAD-based genetic map of yellow starthistle (Centaurea solstitialis) reveal putative structural variation and QTLs associated with invader traits.</title>
        <authorList>
            <person name="Reatini B."/>
            <person name="Cang F.A."/>
            <person name="Jiang Q."/>
            <person name="Mckibben M.T.W."/>
            <person name="Barker M.S."/>
            <person name="Rieseberg L.H."/>
            <person name="Dlugosch K.M."/>
        </authorList>
    </citation>
    <scope>NUCLEOTIDE SEQUENCE</scope>
    <source>
        <strain evidence="2">CAN-66</strain>
        <tissue evidence="2">Leaf</tissue>
    </source>
</reference>
<feature type="compositionally biased region" description="Basic residues" evidence="1">
    <location>
        <begin position="320"/>
        <end position="334"/>
    </location>
</feature>
<dbReference type="Proteomes" id="UP001172457">
    <property type="component" value="Chromosome 4"/>
</dbReference>
<evidence type="ECO:0000313" key="2">
    <source>
        <dbReference type="EMBL" id="KAJ9553076.1"/>
    </source>
</evidence>
<feature type="compositionally biased region" description="Basic and acidic residues" evidence="1">
    <location>
        <begin position="274"/>
        <end position="295"/>
    </location>
</feature>
<feature type="compositionally biased region" description="Basic residues" evidence="1">
    <location>
        <begin position="455"/>
        <end position="465"/>
    </location>
</feature>
<gene>
    <name evidence="2" type="ORF">OSB04_017121</name>
</gene>
<feature type="region of interest" description="Disordered" evidence="1">
    <location>
        <begin position="40"/>
        <end position="62"/>
    </location>
</feature>
<name>A0AA38TDB3_9ASTR</name>
<protein>
    <submittedName>
        <fullName evidence="2">Uncharacterized protein</fullName>
    </submittedName>
</protein>
<evidence type="ECO:0000256" key="1">
    <source>
        <dbReference type="SAM" id="MobiDB-lite"/>
    </source>
</evidence>
<keyword evidence="3" id="KW-1185">Reference proteome</keyword>
<feature type="compositionally biased region" description="Basic and acidic residues" evidence="1">
    <location>
        <begin position="358"/>
        <end position="379"/>
    </location>
</feature>
<organism evidence="2 3">
    <name type="scientific">Centaurea solstitialis</name>
    <name type="common">yellow star-thistle</name>
    <dbReference type="NCBI Taxonomy" id="347529"/>
    <lineage>
        <taxon>Eukaryota</taxon>
        <taxon>Viridiplantae</taxon>
        <taxon>Streptophyta</taxon>
        <taxon>Embryophyta</taxon>
        <taxon>Tracheophyta</taxon>
        <taxon>Spermatophyta</taxon>
        <taxon>Magnoliopsida</taxon>
        <taxon>eudicotyledons</taxon>
        <taxon>Gunneridae</taxon>
        <taxon>Pentapetalae</taxon>
        <taxon>asterids</taxon>
        <taxon>campanulids</taxon>
        <taxon>Asterales</taxon>
        <taxon>Asteraceae</taxon>
        <taxon>Carduoideae</taxon>
        <taxon>Cardueae</taxon>
        <taxon>Centaureinae</taxon>
        <taxon>Centaurea</taxon>
    </lineage>
</organism>
<feature type="region of interest" description="Disordered" evidence="1">
    <location>
        <begin position="449"/>
        <end position="493"/>
    </location>
</feature>
<feature type="region of interest" description="Disordered" evidence="1">
    <location>
        <begin position="260"/>
        <end position="339"/>
    </location>
</feature>
<feature type="region of interest" description="Disordered" evidence="1">
    <location>
        <begin position="354"/>
        <end position="408"/>
    </location>
</feature>
<feature type="compositionally biased region" description="Basic and acidic residues" evidence="1">
    <location>
        <begin position="305"/>
        <end position="319"/>
    </location>
</feature>
<comment type="caution">
    <text evidence="2">The sequence shown here is derived from an EMBL/GenBank/DDBJ whole genome shotgun (WGS) entry which is preliminary data.</text>
</comment>